<keyword evidence="10" id="KW-1185">Reference proteome</keyword>
<name>M2XJW7_DOTSN</name>
<dbReference type="InterPro" id="IPR056773">
    <property type="entry name" value="WHD_ORC2"/>
</dbReference>
<feature type="compositionally biased region" description="Basic residues" evidence="6">
    <location>
        <begin position="163"/>
        <end position="175"/>
    </location>
</feature>
<keyword evidence="4 5" id="KW-0539">Nucleus</keyword>
<evidence type="ECO:0000256" key="2">
    <source>
        <dbReference type="ARBA" id="ARBA00007421"/>
    </source>
</evidence>
<dbReference type="GO" id="GO:0006260">
    <property type="term" value="P:DNA replication"/>
    <property type="evidence" value="ECO:0007669"/>
    <property type="project" value="UniProtKB-UniRule"/>
</dbReference>
<comment type="similarity">
    <text evidence="2 5">Belongs to the ORC2 family.</text>
</comment>
<evidence type="ECO:0000256" key="4">
    <source>
        <dbReference type="ARBA" id="ARBA00023242"/>
    </source>
</evidence>
<evidence type="ECO:0000256" key="6">
    <source>
        <dbReference type="SAM" id="MobiDB-lite"/>
    </source>
</evidence>
<feature type="domain" description="Origin recognition complex subunit 2 winged-helix" evidence="8">
    <location>
        <begin position="480"/>
        <end position="539"/>
    </location>
</feature>
<evidence type="ECO:0000313" key="10">
    <source>
        <dbReference type="Proteomes" id="UP000016933"/>
    </source>
</evidence>
<dbReference type="GO" id="GO:0003688">
    <property type="term" value="F:DNA replication origin binding"/>
    <property type="evidence" value="ECO:0007669"/>
    <property type="project" value="UniProtKB-UniRule"/>
</dbReference>
<feature type="compositionally biased region" description="Acidic residues" evidence="6">
    <location>
        <begin position="136"/>
        <end position="149"/>
    </location>
</feature>
<dbReference type="eggNOG" id="KOG2928">
    <property type="taxonomic scope" value="Eukaryota"/>
</dbReference>
<dbReference type="Pfam" id="PF24882">
    <property type="entry name" value="WHD_ORC2"/>
    <property type="match status" value="1"/>
</dbReference>
<comment type="subcellular location">
    <subcellularLocation>
        <location evidence="1 5">Nucleus</location>
    </subcellularLocation>
</comment>
<gene>
    <name evidence="9" type="ORF">DOTSEDRAFT_173239</name>
</gene>
<keyword evidence="3 5" id="KW-0235">DNA replication</keyword>
<proteinExistence type="inferred from homology"/>
<evidence type="ECO:0000256" key="1">
    <source>
        <dbReference type="ARBA" id="ARBA00004123"/>
    </source>
</evidence>
<dbReference type="InterPro" id="IPR007220">
    <property type="entry name" value="ORC2"/>
</dbReference>
<organism evidence="9 10">
    <name type="scientific">Dothistroma septosporum (strain NZE10 / CBS 128990)</name>
    <name type="common">Red band needle blight fungus</name>
    <name type="synonym">Mycosphaerella pini</name>
    <dbReference type="NCBI Taxonomy" id="675120"/>
    <lineage>
        <taxon>Eukaryota</taxon>
        <taxon>Fungi</taxon>
        <taxon>Dikarya</taxon>
        <taxon>Ascomycota</taxon>
        <taxon>Pezizomycotina</taxon>
        <taxon>Dothideomycetes</taxon>
        <taxon>Dothideomycetidae</taxon>
        <taxon>Mycosphaerellales</taxon>
        <taxon>Mycosphaerellaceae</taxon>
        <taxon>Dothistroma</taxon>
    </lineage>
</organism>
<comment type="function">
    <text evidence="5">Component of the origin recognition complex (ORC) that binds origins of replication. DNA-binding is ATP-dependent. ORC is required to assemble the pre-replication complex necessary to initiate DNA replication.</text>
</comment>
<dbReference type="Pfam" id="PF04084">
    <property type="entry name" value="RecA-like_ORC2"/>
    <property type="match status" value="1"/>
</dbReference>
<sequence>MPRKRKADDGLDDDDSTPRKSARRSARANDDEAAQSPGETPSRRKGILKDATPSKANWLKNVEATPVSMRKVLFATPKGDKEDVNGDDEDTPTAARNDRSARRKSGRVLQKQIAKVDDSDEEQDERDETIAQAILGEEEDEEDAGDEIEVNASSAPDTPSKTGRPRGRPKGKRRERTPSPPPNLPSHELYFFQNRAGGNKTSANTLPSQLLLNHEDYFNQIKDYKDPHTTDIERLKQLHKRAFDQWIFELEEEFNICLYGYGSKRKLLVDFATHVHRQSEKPPKIVVVNGYTPNLTVRDILTTVAGVTLSKSTKLPAQPQALLELLLLELISPITLLINSLDHSNLRKSSTQTIIASLAAHPQVSLVATCDTPNFPLLWPTNLTTQFRFLFHDATTFEPYTAELEVVEDVNALLGRSSRRLGGKDGVGYVLKSLPENARRLFGILVAEQMALADTDLDAGGRPPKKKKPVNNTPKKQAQAAVTGVEYRTLYHKAVEDFICSSEVNFRTLLKEFHDHQMIESRKDAMGTERLTVPFRREELEAILEELV</sequence>
<dbReference type="OrthoDB" id="346673at2759"/>
<feature type="compositionally biased region" description="Acidic residues" evidence="6">
    <location>
        <begin position="118"/>
        <end position="127"/>
    </location>
</feature>
<reference evidence="10" key="1">
    <citation type="journal article" date="2012" name="PLoS Genet.">
        <title>The genomes of the fungal plant pathogens Cladosporium fulvum and Dothistroma septosporum reveal adaptation to different hosts and lifestyles but also signatures of common ancestry.</title>
        <authorList>
            <person name="de Wit P.J.G.M."/>
            <person name="van der Burgt A."/>
            <person name="Oekmen B."/>
            <person name="Stergiopoulos I."/>
            <person name="Abd-Elsalam K.A."/>
            <person name="Aerts A.L."/>
            <person name="Bahkali A.H."/>
            <person name="Beenen H.G."/>
            <person name="Chettri P."/>
            <person name="Cox M.P."/>
            <person name="Datema E."/>
            <person name="de Vries R.P."/>
            <person name="Dhillon B."/>
            <person name="Ganley A.R."/>
            <person name="Griffiths S.A."/>
            <person name="Guo Y."/>
            <person name="Hamelin R.C."/>
            <person name="Henrissat B."/>
            <person name="Kabir M.S."/>
            <person name="Jashni M.K."/>
            <person name="Kema G."/>
            <person name="Klaubauf S."/>
            <person name="Lapidus A."/>
            <person name="Levasseur A."/>
            <person name="Lindquist E."/>
            <person name="Mehrabi R."/>
            <person name="Ohm R.A."/>
            <person name="Owen T.J."/>
            <person name="Salamov A."/>
            <person name="Schwelm A."/>
            <person name="Schijlen E."/>
            <person name="Sun H."/>
            <person name="van den Burg H.A."/>
            <person name="van Ham R.C.H.J."/>
            <person name="Zhang S."/>
            <person name="Goodwin S.B."/>
            <person name="Grigoriev I.V."/>
            <person name="Collemare J."/>
            <person name="Bradshaw R.E."/>
        </authorList>
    </citation>
    <scope>NUCLEOTIDE SEQUENCE [LARGE SCALE GENOMIC DNA]</scope>
    <source>
        <strain evidence="10">NZE10 / CBS 128990</strain>
    </source>
</reference>
<dbReference type="STRING" id="675120.M2XJW7"/>
<feature type="region of interest" description="Disordered" evidence="6">
    <location>
        <begin position="456"/>
        <end position="476"/>
    </location>
</feature>
<accession>M2XJW7</accession>
<evidence type="ECO:0000259" key="7">
    <source>
        <dbReference type="Pfam" id="PF04084"/>
    </source>
</evidence>
<comment type="subunit">
    <text evidence="5">Component of the origin recognition complex (ORC).</text>
</comment>
<dbReference type="OMA" id="AHERYFF"/>
<dbReference type="AlphaFoldDB" id="M2XJW7"/>
<protein>
    <recommendedName>
        <fullName evidence="5">Origin recognition complex subunit 2</fullName>
    </recommendedName>
</protein>
<reference evidence="9 10" key="2">
    <citation type="journal article" date="2012" name="PLoS Pathog.">
        <title>Diverse lifestyles and strategies of plant pathogenesis encoded in the genomes of eighteen Dothideomycetes fungi.</title>
        <authorList>
            <person name="Ohm R.A."/>
            <person name="Feau N."/>
            <person name="Henrissat B."/>
            <person name="Schoch C.L."/>
            <person name="Horwitz B.A."/>
            <person name="Barry K.W."/>
            <person name="Condon B.J."/>
            <person name="Copeland A.C."/>
            <person name="Dhillon B."/>
            <person name="Glaser F."/>
            <person name="Hesse C.N."/>
            <person name="Kosti I."/>
            <person name="LaButti K."/>
            <person name="Lindquist E.A."/>
            <person name="Lucas S."/>
            <person name="Salamov A.A."/>
            <person name="Bradshaw R.E."/>
            <person name="Ciuffetti L."/>
            <person name="Hamelin R.C."/>
            <person name="Kema G.H.J."/>
            <person name="Lawrence C."/>
            <person name="Scott J.A."/>
            <person name="Spatafora J.W."/>
            <person name="Turgeon B.G."/>
            <person name="de Wit P.J.G.M."/>
            <person name="Zhong S."/>
            <person name="Goodwin S.B."/>
            <person name="Grigoriev I.V."/>
        </authorList>
    </citation>
    <scope>NUCLEOTIDE SEQUENCE [LARGE SCALE GENOMIC DNA]</scope>
    <source>
        <strain evidence="10">NZE10 / CBS 128990</strain>
    </source>
</reference>
<dbReference type="EMBL" id="KB446540">
    <property type="protein sequence ID" value="EME42802.1"/>
    <property type="molecule type" value="Genomic_DNA"/>
</dbReference>
<feature type="region of interest" description="Disordered" evidence="6">
    <location>
        <begin position="74"/>
        <end position="188"/>
    </location>
</feature>
<dbReference type="PANTHER" id="PTHR14052:SF0">
    <property type="entry name" value="ORIGIN RECOGNITION COMPLEX SUBUNIT 2"/>
    <property type="match status" value="1"/>
</dbReference>
<feature type="domain" description="Origin recognition complex subunit 2 RecA-like" evidence="7">
    <location>
        <begin position="232"/>
        <end position="394"/>
    </location>
</feature>
<dbReference type="Proteomes" id="UP000016933">
    <property type="component" value="Unassembled WGS sequence"/>
</dbReference>
<dbReference type="PANTHER" id="PTHR14052">
    <property type="entry name" value="ORIGIN RECOGNITION COMPLEX SUBUNIT 2"/>
    <property type="match status" value="1"/>
</dbReference>
<evidence type="ECO:0000313" key="9">
    <source>
        <dbReference type="EMBL" id="EME42802.1"/>
    </source>
</evidence>
<feature type="region of interest" description="Disordered" evidence="6">
    <location>
        <begin position="1"/>
        <end position="54"/>
    </location>
</feature>
<evidence type="ECO:0000256" key="3">
    <source>
        <dbReference type="ARBA" id="ARBA00022705"/>
    </source>
</evidence>
<dbReference type="GO" id="GO:0005664">
    <property type="term" value="C:nuclear origin of replication recognition complex"/>
    <property type="evidence" value="ECO:0007669"/>
    <property type="project" value="UniProtKB-UniRule"/>
</dbReference>
<evidence type="ECO:0000256" key="5">
    <source>
        <dbReference type="RuleBase" id="RU368084"/>
    </source>
</evidence>
<evidence type="ECO:0000259" key="8">
    <source>
        <dbReference type="Pfam" id="PF24882"/>
    </source>
</evidence>
<dbReference type="InterPro" id="IPR056772">
    <property type="entry name" value="RecA-like_ORC2"/>
</dbReference>
<dbReference type="HOGENOM" id="CLU_018596_2_0_1"/>